<accession>A0A494Y0A4</accession>
<reference evidence="1 2" key="1">
    <citation type="submission" date="2018-10" db="EMBL/GenBank/DDBJ databases">
        <title>Robbsia sp. DHC34, isolated from soil.</title>
        <authorList>
            <person name="Gao Z.-H."/>
            <person name="Qiu L.-H."/>
        </authorList>
    </citation>
    <scope>NUCLEOTIDE SEQUENCE [LARGE SCALE GENOMIC DNA]</scope>
    <source>
        <strain evidence="1 2">DHC34</strain>
    </source>
</reference>
<sequence>MNQRGDRRGDADQSDDLMRVRASRQRKLHTAFVRRAISSRAACLSCVQIVHTARARAANTLCETRRVYR</sequence>
<dbReference type="AlphaFoldDB" id="A0A494Y0A4"/>
<protein>
    <submittedName>
        <fullName evidence="1">Uncharacterized protein</fullName>
    </submittedName>
</protein>
<dbReference type="EMBL" id="RBZU01000005">
    <property type="protein sequence ID" value="RKP54739.1"/>
    <property type="molecule type" value="Genomic_DNA"/>
</dbReference>
<organism evidence="1 2">
    <name type="scientific">Pararobbsia silviterrae</name>
    <dbReference type="NCBI Taxonomy" id="1792498"/>
    <lineage>
        <taxon>Bacteria</taxon>
        <taxon>Pseudomonadati</taxon>
        <taxon>Pseudomonadota</taxon>
        <taxon>Betaproteobacteria</taxon>
        <taxon>Burkholderiales</taxon>
        <taxon>Burkholderiaceae</taxon>
        <taxon>Pararobbsia</taxon>
    </lineage>
</organism>
<evidence type="ECO:0000313" key="1">
    <source>
        <dbReference type="EMBL" id="RKP54739.1"/>
    </source>
</evidence>
<gene>
    <name evidence="1" type="ORF">D7S86_13965</name>
</gene>
<evidence type="ECO:0000313" key="2">
    <source>
        <dbReference type="Proteomes" id="UP000270342"/>
    </source>
</evidence>
<comment type="caution">
    <text evidence="1">The sequence shown here is derived from an EMBL/GenBank/DDBJ whole genome shotgun (WGS) entry which is preliminary data.</text>
</comment>
<proteinExistence type="predicted"/>
<name>A0A494Y0A4_9BURK</name>
<keyword evidence="2" id="KW-1185">Reference proteome</keyword>
<dbReference type="Proteomes" id="UP000270342">
    <property type="component" value="Unassembled WGS sequence"/>
</dbReference>